<dbReference type="AlphaFoldDB" id="A0AAV8ULM3"/>
<proteinExistence type="predicted"/>
<accession>A0AAV8ULM3</accession>
<organism evidence="3 4">
    <name type="scientific">Rhodosorus marinus</name>
    <dbReference type="NCBI Taxonomy" id="101924"/>
    <lineage>
        <taxon>Eukaryota</taxon>
        <taxon>Rhodophyta</taxon>
        <taxon>Stylonematophyceae</taxon>
        <taxon>Stylonematales</taxon>
        <taxon>Stylonemataceae</taxon>
        <taxon>Rhodosorus</taxon>
    </lineage>
</organism>
<name>A0AAV8ULM3_9RHOD</name>
<dbReference type="PROSITE" id="PS51257">
    <property type="entry name" value="PROKAR_LIPOPROTEIN"/>
    <property type="match status" value="1"/>
</dbReference>
<keyword evidence="2" id="KW-0732">Signal</keyword>
<gene>
    <name evidence="3" type="ORF">NDN08_004577</name>
</gene>
<evidence type="ECO:0000313" key="3">
    <source>
        <dbReference type="EMBL" id="KAJ8903470.1"/>
    </source>
</evidence>
<feature type="coiled-coil region" evidence="1">
    <location>
        <begin position="227"/>
        <end position="303"/>
    </location>
</feature>
<dbReference type="Proteomes" id="UP001157974">
    <property type="component" value="Unassembled WGS sequence"/>
</dbReference>
<protein>
    <submittedName>
        <fullName evidence="3">Uncharacterized protein</fullName>
    </submittedName>
</protein>
<dbReference type="EMBL" id="JAMWBK010000007">
    <property type="protein sequence ID" value="KAJ8903470.1"/>
    <property type="molecule type" value="Genomic_DNA"/>
</dbReference>
<sequence length="407" mass="45945">MKAFAIGFLLLFAAACGVNVDLEMVRQCPVGENGELTEEMRLAITRPLCEAECMPVDMAVNEIVSAINKAKLCYRSKLEDNFECFQQYGLECDALGFIPNSNEQLDDQVTTFANGLVEGTLYEGTCRATFNDENRLCVFSRVAMLLVNKVMSLCSDVDGSEQAVPADDGSVLSCSPLHTLPISHSDMFESPLDAASAEAPFDDPQWIVTLGTDDEKMALRAFYIEHIDELNGLLEEMNAESNEFGAEAVDLRGWAENAPEFREKLTAKFDELKRQRDQIDDIINELNQRTYETEANLAALDEQNTHLNQDSRKMKLAIRAEKRRRFKLSQAVMRADRLRCRDAEVCVDHVWHSNVWILPNCRSICTSYICSDRLTLKYCIAQTLAWGNTKPICHANAWSRSYCYEGY</sequence>
<keyword evidence="1" id="KW-0175">Coiled coil</keyword>
<evidence type="ECO:0000256" key="2">
    <source>
        <dbReference type="SAM" id="SignalP"/>
    </source>
</evidence>
<keyword evidence="4" id="KW-1185">Reference proteome</keyword>
<comment type="caution">
    <text evidence="3">The sequence shown here is derived from an EMBL/GenBank/DDBJ whole genome shotgun (WGS) entry which is preliminary data.</text>
</comment>
<feature type="chain" id="PRO_5043574960" evidence="2">
    <location>
        <begin position="18"/>
        <end position="407"/>
    </location>
</feature>
<reference evidence="3 4" key="1">
    <citation type="journal article" date="2023" name="Nat. Commun.">
        <title>Origin of minicircular mitochondrial genomes in red algae.</title>
        <authorList>
            <person name="Lee Y."/>
            <person name="Cho C.H."/>
            <person name="Lee Y.M."/>
            <person name="Park S.I."/>
            <person name="Yang J.H."/>
            <person name="West J.A."/>
            <person name="Bhattacharya D."/>
            <person name="Yoon H.S."/>
        </authorList>
    </citation>
    <scope>NUCLEOTIDE SEQUENCE [LARGE SCALE GENOMIC DNA]</scope>
    <source>
        <strain evidence="3 4">CCMP1338</strain>
        <tissue evidence="3">Whole cell</tissue>
    </source>
</reference>
<feature type="signal peptide" evidence="2">
    <location>
        <begin position="1"/>
        <end position="17"/>
    </location>
</feature>
<evidence type="ECO:0000313" key="4">
    <source>
        <dbReference type="Proteomes" id="UP001157974"/>
    </source>
</evidence>
<evidence type="ECO:0000256" key="1">
    <source>
        <dbReference type="SAM" id="Coils"/>
    </source>
</evidence>